<comment type="caution">
    <text evidence="5">The sequence shown here is derived from an EMBL/GenBank/DDBJ whole genome shotgun (WGS) entry which is preliminary data.</text>
</comment>
<sequence length="312" mass="34439">MYGIAAIGEVMIELAPAPQDLKRLAYAGDTYNTAIYLARAGAPTSYVTHLGQDSHSDAILAELSQEQVATNLIKREPTRQPGLYIIHNRPDGEREFAYWRDHSAARLLFNNCDPDPSLLDMQMIYLSGISIAIISPEARERLHRFLSHYQQKGGKVVFDSNFRPRLWPDLGTAQATTERFLKLADIALLTLEDEQALWNEQDQDVTMARLLTYALPELVVKRGALPALVVHENTLNAVDVCQVKTVIDTTAAGDSFNAGYLAARYRGLGPELAVSEGARCAAAVIQHRGAIVPLLDYQASLAALERHSQNES</sequence>
<gene>
    <name evidence="5" type="ORF">ACFOX3_04870</name>
</gene>
<dbReference type="Pfam" id="PF00294">
    <property type="entry name" value="PfkB"/>
    <property type="match status" value="1"/>
</dbReference>
<evidence type="ECO:0000256" key="1">
    <source>
        <dbReference type="ARBA" id="ARBA00010688"/>
    </source>
</evidence>
<evidence type="ECO:0000313" key="6">
    <source>
        <dbReference type="Proteomes" id="UP001595840"/>
    </source>
</evidence>
<evidence type="ECO:0000259" key="4">
    <source>
        <dbReference type="Pfam" id="PF00294"/>
    </source>
</evidence>
<dbReference type="PANTHER" id="PTHR43085:SF15">
    <property type="entry name" value="2-DEHYDRO-3-DEOXYGLUCONOKINASE"/>
    <property type="match status" value="1"/>
</dbReference>
<organism evidence="5 6">
    <name type="scientific">Simiduia curdlanivorans</name>
    <dbReference type="NCBI Taxonomy" id="1492769"/>
    <lineage>
        <taxon>Bacteria</taxon>
        <taxon>Pseudomonadati</taxon>
        <taxon>Pseudomonadota</taxon>
        <taxon>Gammaproteobacteria</taxon>
        <taxon>Cellvibrionales</taxon>
        <taxon>Cellvibrionaceae</taxon>
        <taxon>Simiduia</taxon>
    </lineage>
</organism>
<keyword evidence="2" id="KW-0808">Transferase</keyword>
<dbReference type="PROSITE" id="PS00584">
    <property type="entry name" value="PFKB_KINASES_2"/>
    <property type="match status" value="1"/>
</dbReference>
<proteinExistence type="inferred from homology"/>
<keyword evidence="6" id="KW-1185">Reference proteome</keyword>
<dbReference type="PANTHER" id="PTHR43085">
    <property type="entry name" value="HEXOKINASE FAMILY MEMBER"/>
    <property type="match status" value="1"/>
</dbReference>
<comment type="similarity">
    <text evidence="1">Belongs to the carbohydrate kinase PfkB family.</text>
</comment>
<evidence type="ECO:0000256" key="3">
    <source>
        <dbReference type="ARBA" id="ARBA00022777"/>
    </source>
</evidence>
<dbReference type="GO" id="GO:0016301">
    <property type="term" value="F:kinase activity"/>
    <property type="evidence" value="ECO:0007669"/>
    <property type="project" value="UniProtKB-KW"/>
</dbReference>
<dbReference type="CDD" id="cd01166">
    <property type="entry name" value="KdgK"/>
    <property type="match status" value="1"/>
</dbReference>
<dbReference type="Gene3D" id="3.40.1190.20">
    <property type="match status" value="1"/>
</dbReference>
<dbReference type="SUPFAM" id="SSF53613">
    <property type="entry name" value="Ribokinase-like"/>
    <property type="match status" value="1"/>
</dbReference>
<accession>A0ABV8V379</accession>
<name>A0ABV8V379_9GAMM</name>
<feature type="domain" description="Carbohydrate kinase PfkB" evidence="4">
    <location>
        <begin position="4"/>
        <end position="293"/>
    </location>
</feature>
<keyword evidence="3 5" id="KW-0418">Kinase</keyword>
<dbReference type="InterPro" id="IPR011611">
    <property type="entry name" value="PfkB_dom"/>
</dbReference>
<dbReference type="Proteomes" id="UP001595840">
    <property type="component" value="Unassembled WGS sequence"/>
</dbReference>
<protein>
    <submittedName>
        <fullName evidence="5">Sugar kinase</fullName>
    </submittedName>
</protein>
<dbReference type="InterPro" id="IPR050306">
    <property type="entry name" value="PfkB_Carbo_kinase"/>
</dbReference>
<evidence type="ECO:0000313" key="5">
    <source>
        <dbReference type="EMBL" id="MFC4361623.1"/>
    </source>
</evidence>
<dbReference type="RefSeq" id="WP_290259440.1">
    <property type="nucleotide sequence ID" value="NZ_JAUFQG010000004.1"/>
</dbReference>
<dbReference type="EMBL" id="JBHSCX010000003">
    <property type="protein sequence ID" value="MFC4361623.1"/>
    <property type="molecule type" value="Genomic_DNA"/>
</dbReference>
<dbReference type="InterPro" id="IPR029056">
    <property type="entry name" value="Ribokinase-like"/>
</dbReference>
<evidence type="ECO:0000256" key="2">
    <source>
        <dbReference type="ARBA" id="ARBA00022679"/>
    </source>
</evidence>
<reference evidence="6" key="1">
    <citation type="journal article" date="2019" name="Int. J. Syst. Evol. Microbiol.">
        <title>The Global Catalogue of Microorganisms (GCM) 10K type strain sequencing project: providing services to taxonomists for standard genome sequencing and annotation.</title>
        <authorList>
            <consortium name="The Broad Institute Genomics Platform"/>
            <consortium name="The Broad Institute Genome Sequencing Center for Infectious Disease"/>
            <person name="Wu L."/>
            <person name="Ma J."/>
        </authorList>
    </citation>
    <scope>NUCLEOTIDE SEQUENCE [LARGE SCALE GENOMIC DNA]</scope>
    <source>
        <strain evidence="6">CECT 8570</strain>
    </source>
</reference>
<dbReference type="InterPro" id="IPR002173">
    <property type="entry name" value="Carboh/pur_kinase_PfkB_CS"/>
</dbReference>